<dbReference type="AlphaFoldDB" id="A0A9X2H9Q1"/>
<dbReference type="RefSeq" id="WP_253962498.1">
    <property type="nucleotide sequence ID" value="NZ_JALHBS010000002.1"/>
</dbReference>
<evidence type="ECO:0000313" key="3">
    <source>
        <dbReference type="EMBL" id="MCP3053599.1"/>
    </source>
</evidence>
<dbReference type="InterPro" id="IPR029787">
    <property type="entry name" value="Nucleotide_cyclase"/>
</dbReference>
<feature type="non-terminal residue" evidence="3">
    <location>
        <position position="1"/>
    </location>
</feature>
<reference evidence="3" key="1">
    <citation type="submission" date="2022-03" db="EMBL/GenBank/DDBJ databases">
        <title>Aurantimonas Liuensis sp. Nov., isolated from the hadal seawater of the Mariana Trench.</title>
        <authorList>
            <person name="Liu R."/>
        </authorList>
    </citation>
    <scope>NUCLEOTIDE SEQUENCE</scope>
    <source>
        <strain evidence="3">LRZ36</strain>
    </source>
</reference>
<dbReference type="Gene3D" id="3.20.20.450">
    <property type="entry name" value="EAL domain"/>
    <property type="match status" value="1"/>
</dbReference>
<dbReference type="PROSITE" id="PS50887">
    <property type="entry name" value="GGDEF"/>
    <property type="match status" value="1"/>
</dbReference>
<dbReference type="SMART" id="SM00267">
    <property type="entry name" value="GGDEF"/>
    <property type="match status" value="1"/>
</dbReference>
<evidence type="ECO:0000313" key="4">
    <source>
        <dbReference type="Proteomes" id="UP001155220"/>
    </source>
</evidence>
<dbReference type="InterPro" id="IPR000160">
    <property type="entry name" value="GGDEF_dom"/>
</dbReference>
<dbReference type="Gene3D" id="3.30.70.270">
    <property type="match status" value="1"/>
</dbReference>
<feature type="domain" description="EAL" evidence="1">
    <location>
        <begin position="116"/>
        <end position="366"/>
    </location>
</feature>
<dbReference type="CDD" id="cd01948">
    <property type="entry name" value="EAL"/>
    <property type="match status" value="1"/>
</dbReference>
<dbReference type="Pfam" id="PF00990">
    <property type="entry name" value="GGDEF"/>
    <property type="match status" value="1"/>
</dbReference>
<name>A0A9X2H9Q1_9HYPH</name>
<sequence length="390" mass="43002">LLKTMSKRLTRTVAGRGIVGRLSGDEFALIIPDAGDRAELERLAQHIIDAMAEPFDLDGHHVTVGISIGIARGTEATTTPEDIVRNADMALYRAKAEGRGVFRFFEQGMDSAMIRRRQLEMDLRQAIQDEQFTLHFQPIMDVASGRVVAFESLLRWNHPLHGSIPPNEFIPVAEEAGLIGRLGGWVIRQACRAAAEWPRDIRVAVNLSPLQFGDRNHVSVVAESLNQAGLDAGRLELEITESVLLNDSEANLQILGDLRRLGAHIVMDDFGTGYSSLGYLRSFPFDKIKIDKSFIDEIPANRGSGAIIKAITELARNLGMATTAEGVESREQLDYLRLQGCSEVQGYHFSPARPADEIPALLARLTAEAMRQVTIEEDARPARSQRAETA</sequence>
<accession>A0A9X2H9Q1</accession>
<dbReference type="PANTHER" id="PTHR44757:SF2">
    <property type="entry name" value="BIOFILM ARCHITECTURE MAINTENANCE PROTEIN MBAA"/>
    <property type="match status" value="1"/>
</dbReference>
<dbReference type="SUPFAM" id="SSF55073">
    <property type="entry name" value="Nucleotide cyclase"/>
    <property type="match status" value="1"/>
</dbReference>
<evidence type="ECO:0000259" key="2">
    <source>
        <dbReference type="PROSITE" id="PS50887"/>
    </source>
</evidence>
<dbReference type="InterPro" id="IPR001633">
    <property type="entry name" value="EAL_dom"/>
</dbReference>
<dbReference type="InterPro" id="IPR052155">
    <property type="entry name" value="Biofilm_reg_signaling"/>
</dbReference>
<organism evidence="3 4">
    <name type="scientific">Aurantimonas marianensis</name>
    <dbReference type="NCBI Taxonomy" id="2920428"/>
    <lineage>
        <taxon>Bacteria</taxon>
        <taxon>Pseudomonadati</taxon>
        <taxon>Pseudomonadota</taxon>
        <taxon>Alphaproteobacteria</taxon>
        <taxon>Hyphomicrobiales</taxon>
        <taxon>Aurantimonadaceae</taxon>
        <taxon>Aurantimonas</taxon>
    </lineage>
</organism>
<dbReference type="InterPro" id="IPR043128">
    <property type="entry name" value="Rev_trsase/Diguanyl_cyclase"/>
</dbReference>
<protein>
    <submittedName>
        <fullName evidence="3">Bifunctional diguanylate cyclase/phosphodiesterase</fullName>
    </submittedName>
</protein>
<dbReference type="SMART" id="SM00052">
    <property type="entry name" value="EAL"/>
    <property type="match status" value="1"/>
</dbReference>
<dbReference type="InterPro" id="IPR035919">
    <property type="entry name" value="EAL_sf"/>
</dbReference>
<dbReference type="SUPFAM" id="SSF141868">
    <property type="entry name" value="EAL domain-like"/>
    <property type="match status" value="1"/>
</dbReference>
<gene>
    <name evidence="3" type="ORF">MJ956_00365</name>
</gene>
<proteinExistence type="predicted"/>
<evidence type="ECO:0000259" key="1">
    <source>
        <dbReference type="PROSITE" id="PS50883"/>
    </source>
</evidence>
<dbReference type="NCBIfam" id="TIGR00254">
    <property type="entry name" value="GGDEF"/>
    <property type="match status" value="1"/>
</dbReference>
<comment type="caution">
    <text evidence="3">The sequence shown here is derived from an EMBL/GenBank/DDBJ whole genome shotgun (WGS) entry which is preliminary data.</text>
</comment>
<dbReference type="EMBL" id="JALHBS010000002">
    <property type="protein sequence ID" value="MCP3053599.1"/>
    <property type="molecule type" value="Genomic_DNA"/>
</dbReference>
<dbReference type="PROSITE" id="PS50883">
    <property type="entry name" value="EAL"/>
    <property type="match status" value="1"/>
</dbReference>
<dbReference type="Pfam" id="PF00563">
    <property type="entry name" value="EAL"/>
    <property type="match status" value="1"/>
</dbReference>
<feature type="domain" description="GGDEF" evidence="2">
    <location>
        <begin position="1"/>
        <end position="107"/>
    </location>
</feature>
<dbReference type="CDD" id="cd01949">
    <property type="entry name" value="GGDEF"/>
    <property type="match status" value="1"/>
</dbReference>
<dbReference type="Proteomes" id="UP001155220">
    <property type="component" value="Unassembled WGS sequence"/>
</dbReference>
<keyword evidence="4" id="KW-1185">Reference proteome</keyword>
<dbReference type="PANTHER" id="PTHR44757">
    <property type="entry name" value="DIGUANYLATE CYCLASE DGCP"/>
    <property type="match status" value="1"/>
</dbReference>